<sequence>MVNIVLHCQLKNADECAPTAAIHLQCRLLSVKSLKNNGKGLEADVFNQVWWTHLHGQLVIWRARQSGGSTTGLKAFLTKLTSQGRGNSRWTTMPCS</sequence>
<proteinExistence type="predicted"/>
<dbReference type="EMBL" id="JASAOG010000098">
    <property type="protein sequence ID" value="KAK0052022.1"/>
    <property type="molecule type" value="Genomic_DNA"/>
</dbReference>
<keyword evidence="2" id="KW-1185">Reference proteome</keyword>
<name>A0AAD8F522_BIOPF</name>
<evidence type="ECO:0000313" key="2">
    <source>
        <dbReference type="Proteomes" id="UP001233172"/>
    </source>
</evidence>
<organism evidence="1 2">
    <name type="scientific">Biomphalaria pfeifferi</name>
    <name type="common">Bloodfluke planorb</name>
    <name type="synonym">Freshwater snail</name>
    <dbReference type="NCBI Taxonomy" id="112525"/>
    <lineage>
        <taxon>Eukaryota</taxon>
        <taxon>Metazoa</taxon>
        <taxon>Spiralia</taxon>
        <taxon>Lophotrochozoa</taxon>
        <taxon>Mollusca</taxon>
        <taxon>Gastropoda</taxon>
        <taxon>Heterobranchia</taxon>
        <taxon>Euthyneura</taxon>
        <taxon>Panpulmonata</taxon>
        <taxon>Hygrophila</taxon>
        <taxon>Lymnaeoidea</taxon>
        <taxon>Planorbidae</taxon>
        <taxon>Biomphalaria</taxon>
    </lineage>
</organism>
<dbReference type="Proteomes" id="UP001233172">
    <property type="component" value="Unassembled WGS sequence"/>
</dbReference>
<comment type="caution">
    <text evidence="1">The sequence shown here is derived from an EMBL/GenBank/DDBJ whole genome shotgun (WGS) entry which is preliminary data.</text>
</comment>
<reference evidence="1" key="1">
    <citation type="journal article" date="2023" name="PLoS Negl. Trop. Dis.">
        <title>A genome sequence for Biomphalaria pfeifferi, the major vector snail for the human-infecting parasite Schistosoma mansoni.</title>
        <authorList>
            <person name="Bu L."/>
            <person name="Lu L."/>
            <person name="Laidemitt M.R."/>
            <person name="Zhang S.M."/>
            <person name="Mutuku M."/>
            <person name="Mkoji G."/>
            <person name="Steinauer M."/>
            <person name="Loker E.S."/>
        </authorList>
    </citation>
    <scope>NUCLEOTIDE SEQUENCE</scope>
    <source>
        <strain evidence="1">KasaAsao</strain>
    </source>
</reference>
<dbReference type="AlphaFoldDB" id="A0AAD8F522"/>
<protein>
    <submittedName>
        <fullName evidence="1">Uncharacterized protein</fullName>
    </submittedName>
</protein>
<accession>A0AAD8F522</accession>
<gene>
    <name evidence="1" type="ORF">Bpfe_018569</name>
</gene>
<reference evidence="1" key="2">
    <citation type="submission" date="2023-04" db="EMBL/GenBank/DDBJ databases">
        <authorList>
            <person name="Bu L."/>
            <person name="Lu L."/>
            <person name="Laidemitt M.R."/>
            <person name="Zhang S.M."/>
            <person name="Mutuku M."/>
            <person name="Mkoji G."/>
            <person name="Steinauer M."/>
            <person name="Loker E.S."/>
        </authorList>
    </citation>
    <scope>NUCLEOTIDE SEQUENCE</scope>
    <source>
        <strain evidence="1">KasaAsao</strain>
        <tissue evidence="1">Whole Snail</tissue>
    </source>
</reference>
<evidence type="ECO:0000313" key="1">
    <source>
        <dbReference type="EMBL" id="KAK0052022.1"/>
    </source>
</evidence>